<dbReference type="PANTHER" id="PTHR23426">
    <property type="entry name" value="FERREDOXIN/ADRENODOXIN"/>
    <property type="match status" value="1"/>
</dbReference>
<dbReference type="PRINTS" id="PR00355">
    <property type="entry name" value="ADRENODOXIN"/>
</dbReference>
<evidence type="ECO:0000313" key="8">
    <source>
        <dbReference type="EMBL" id="MDA5194501.1"/>
    </source>
</evidence>
<comment type="cofactor">
    <cofactor evidence="6">
        <name>[2Fe-2S] cluster</name>
        <dbReference type="ChEBI" id="CHEBI:190135"/>
    </cofactor>
</comment>
<dbReference type="InterPro" id="IPR001041">
    <property type="entry name" value="2Fe-2S_ferredoxin-type"/>
</dbReference>
<gene>
    <name evidence="8" type="ORF">NYP16_11120</name>
</gene>
<dbReference type="PANTHER" id="PTHR23426:SF65">
    <property type="entry name" value="FERREDOXIN-2, MITOCHONDRIAL"/>
    <property type="match status" value="1"/>
</dbReference>
<dbReference type="CDD" id="cd00207">
    <property type="entry name" value="fer2"/>
    <property type="match status" value="1"/>
</dbReference>
<dbReference type="RefSeq" id="WP_274944206.1">
    <property type="nucleotide sequence ID" value="NZ_JANWOI010000004.1"/>
</dbReference>
<reference evidence="8" key="1">
    <citation type="submission" date="2022-08" db="EMBL/GenBank/DDBJ databases">
        <authorList>
            <person name="Vandamme P."/>
            <person name="Hettiarachchi A."/>
            <person name="Peeters C."/>
            <person name="Cnockaert M."/>
            <person name="Carlier A."/>
        </authorList>
    </citation>
    <scope>NUCLEOTIDE SEQUENCE</scope>
    <source>
        <strain evidence="8">LMG 31809</strain>
    </source>
</reference>
<dbReference type="PROSITE" id="PS51085">
    <property type="entry name" value="2FE2S_FER_2"/>
    <property type="match status" value="1"/>
</dbReference>
<dbReference type="GO" id="GO:0009055">
    <property type="term" value="F:electron transfer activity"/>
    <property type="evidence" value="ECO:0007669"/>
    <property type="project" value="TreeGrafter"/>
</dbReference>
<dbReference type="InterPro" id="IPR036010">
    <property type="entry name" value="2Fe-2S_ferredoxin-like_sf"/>
</dbReference>
<keyword evidence="9" id="KW-1185">Reference proteome</keyword>
<dbReference type="GO" id="GO:0140647">
    <property type="term" value="P:P450-containing electron transport chain"/>
    <property type="evidence" value="ECO:0007669"/>
    <property type="project" value="InterPro"/>
</dbReference>
<dbReference type="Pfam" id="PF00111">
    <property type="entry name" value="Fer2"/>
    <property type="match status" value="1"/>
</dbReference>
<evidence type="ECO:0000256" key="3">
    <source>
        <dbReference type="ARBA" id="ARBA00022723"/>
    </source>
</evidence>
<dbReference type="GO" id="GO:0046872">
    <property type="term" value="F:metal ion binding"/>
    <property type="evidence" value="ECO:0007669"/>
    <property type="project" value="UniProtKB-KW"/>
</dbReference>
<keyword evidence="2" id="KW-0001">2Fe-2S</keyword>
<evidence type="ECO:0000256" key="4">
    <source>
        <dbReference type="ARBA" id="ARBA00023004"/>
    </source>
</evidence>
<dbReference type="EMBL" id="JANWOI010000004">
    <property type="protein sequence ID" value="MDA5194501.1"/>
    <property type="molecule type" value="Genomic_DNA"/>
</dbReference>
<evidence type="ECO:0000259" key="7">
    <source>
        <dbReference type="PROSITE" id="PS51085"/>
    </source>
</evidence>
<evidence type="ECO:0000256" key="1">
    <source>
        <dbReference type="ARBA" id="ARBA00010914"/>
    </source>
</evidence>
<evidence type="ECO:0000313" key="9">
    <source>
        <dbReference type="Proteomes" id="UP001141619"/>
    </source>
</evidence>
<feature type="domain" description="2Fe-2S ferredoxin-type" evidence="7">
    <location>
        <begin position="2"/>
        <end position="105"/>
    </location>
</feature>
<keyword evidence="5" id="KW-0411">Iron-sulfur</keyword>
<keyword evidence="4" id="KW-0408">Iron</keyword>
<name>A0A9X3TZ84_9PROT</name>
<keyword evidence="3" id="KW-0479">Metal-binding</keyword>
<protein>
    <submittedName>
        <fullName evidence="8">2Fe-2S iron-sulfur cluster-binding protein</fullName>
    </submittedName>
</protein>
<evidence type="ECO:0000256" key="2">
    <source>
        <dbReference type="ARBA" id="ARBA00022714"/>
    </source>
</evidence>
<dbReference type="InterPro" id="IPR012675">
    <property type="entry name" value="Beta-grasp_dom_sf"/>
</dbReference>
<dbReference type="AlphaFoldDB" id="A0A9X3TZ84"/>
<reference evidence="8" key="2">
    <citation type="journal article" date="2023" name="Syst. Appl. Microbiol.">
        <title>Govania unica gen. nov., sp. nov., a rare biosphere bacterium that represents a novel family in the class Alphaproteobacteria.</title>
        <authorList>
            <person name="Vandamme P."/>
            <person name="Peeters C."/>
            <person name="Hettiarachchi A."/>
            <person name="Cnockaert M."/>
            <person name="Carlier A."/>
        </authorList>
    </citation>
    <scope>NUCLEOTIDE SEQUENCE</scope>
    <source>
        <strain evidence="8">LMG 31809</strain>
    </source>
</reference>
<proteinExistence type="inferred from homology"/>
<dbReference type="Gene3D" id="3.10.20.30">
    <property type="match status" value="1"/>
</dbReference>
<evidence type="ECO:0000256" key="5">
    <source>
        <dbReference type="ARBA" id="ARBA00023014"/>
    </source>
</evidence>
<dbReference type="InterPro" id="IPR001055">
    <property type="entry name" value="Adrenodoxin-like"/>
</dbReference>
<evidence type="ECO:0000256" key="6">
    <source>
        <dbReference type="ARBA" id="ARBA00034078"/>
    </source>
</evidence>
<comment type="similarity">
    <text evidence="1">Belongs to the adrenodoxin/putidaredoxin family.</text>
</comment>
<comment type="caution">
    <text evidence="8">The sequence shown here is derived from an EMBL/GenBank/DDBJ whole genome shotgun (WGS) entry which is preliminary data.</text>
</comment>
<dbReference type="GO" id="GO:0051537">
    <property type="term" value="F:2 iron, 2 sulfur cluster binding"/>
    <property type="evidence" value="ECO:0007669"/>
    <property type="project" value="UniProtKB-KW"/>
</dbReference>
<sequence length="105" mass="11450">MAKLIVTNRDGETSTIEADTGISLMENLRDNDFELAAICGGMCSCATCHVFIDEDWMAKVGPRSEDENDLLGELDSFNDASSRLSCQIEVTKELDGLMVTIAPDE</sequence>
<dbReference type="SUPFAM" id="SSF54292">
    <property type="entry name" value="2Fe-2S ferredoxin-like"/>
    <property type="match status" value="1"/>
</dbReference>
<organism evidence="8 9">
    <name type="scientific">Govanella unica</name>
    <dbReference type="NCBI Taxonomy" id="2975056"/>
    <lineage>
        <taxon>Bacteria</taxon>
        <taxon>Pseudomonadati</taxon>
        <taxon>Pseudomonadota</taxon>
        <taxon>Alphaproteobacteria</taxon>
        <taxon>Emcibacterales</taxon>
        <taxon>Govanellaceae</taxon>
        <taxon>Govanella</taxon>
    </lineage>
</organism>
<dbReference type="Proteomes" id="UP001141619">
    <property type="component" value="Unassembled WGS sequence"/>
</dbReference>
<accession>A0A9X3TZ84</accession>